<proteinExistence type="inferred from homology"/>
<dbReference type="Pfam" id="PF09751">
    <property type="entry name" value="Es2"/>
    <property type="match status" value="1"/>
</dbReference>
<evidence type="ECO:0000313" key="5">
    <source>
        <dbReference type="EMBL" id="PPR00643.1"/>
    </source>
</evidence>
<evidence type="ECO:0000256" key="3">
    <source>
        <dbReference type="ARBA" id="ARBA00023242"/>
    </source>
</evidence>
<evidence type="ECO:0008006" key="7">
    <source>
        <dbReference type="Google" id="ProtNLM"/>
    </source>
</evidence>
<feature type="region of interest" description="Disordered" evidence="4">
    <location>
        <begin position="293"/>
        <end position="317"/>
    </location>
</feature>
<feature type="region of interest" description="Disordered" evidence="4">
    <location>
        <begin position="414"/>
        <end position="497"/>
    </location>
</feature>
<dbReference type="OrthoDB" id="19679at2759"/>
<comment type="caution">
    <text evidence="5">The sequence shown here is derived from an EMBL/GenBank/DDBJ whole genome shotgun (WGS) entry which is preliminary data.</text>
</comment>
<gene>
    <name evidence="5" type="ORF">CVT24_000866</name>
</gene>
<dbReference type="STRING" id="181874.A0A409YCC7"/>
<dbReference type="GO" id="GO:0071013">
    <property type="term" value="C:catalytic step 2 spliceosome"/>
    <property type="evidence" value="ECO:0007669"/>
    <property type="project" value="TreeGrafter"/>
</dbReference>
<feature type="compositionally biased region" description="Polar residues" evidence="4">
    <location>
        <begin position="485"/>
        <end position="497"/>
    </location>
</feature>
<comment type="similarity">
    <text evidence="2">Belongs to the ESS2 family.</text>
</comment>
<sequence length="497" mass="54911">MPTETQRQERSLSNQTVLEEEEYTAALSHIIARDFFPSLVPLQATNQYLDAVETRDPHLINASVRYLQEVSLTPAMHKRTKPPQTPSETPYGYMGDTPARVPTTATGEPPQKRPRYNTDMSLDNFQAKFTSEDNSSFTQILNEENSARKERYGWAYDAQRRVEAQRDKMIEGRETMLLEAPQPTGVRGRIVIERPTVSGLIAAESHNSGEECKVDDQDQKVQTQDLVLLKQSEGNASDVMAPAKDTRSAGVDGWKFRARNSLMFAPDADISPYDHPEPETTVVNDSKEINYSSTRLDEHTVGDATSTSAPPSPTRSRIDAAITGTPYQPRSKEEGFTLVPNLPSPTAAELGPTAIKQLMTWGTLQSTPRILGQSDDTGDIRTPFHIPAVTSREELSHKLSSKAAKSLRAKADMLAGKTPASRRGTMAPPSWTPRRADAPGSLTPAAQRLLQRTTMGVAATRRADAMERTAGWENSKGKERDLAQTRWTPTPTSIGRR</sequence>
<comment type="subcellular location">
    <subcellularLocation>
        <location evidence="1">Nucleus</location>
    </subcellularLocation>
</comment>
<keyword evidence="3" id="KW-0539">Nucleus</keyword>
<protein>
    <recommendedName>
        <fullName evidence="7">Nuclear protein DGCR14</fullName>
    </recommendedName>
</protein>
<dbReference type="EMBL" id="NHTK01001299">
    <property type="protein sequence ID" value="PPR00643.1"/>
    <property type="molecule type" value="Genomic_DNA"/>
</dbReference>
<name>A0A409YCC7_9AGAR</name>
<evidence type="ECO:0000256" key="2">
    <source>
        <dbReference type="ARBA" id="ARBA00009072"/>
    </source>
</evidence>
<accession>A0A409YCC7</accession>
<organism evidence="5 6">
    <name type="scientific">Panaeolus cyanescens</name>
    <dbReference type="NCBI Taxonomy" id="181874"/>
    <lineage>
        <taxon>Eukaryota</taxon>
        <taxon>Fungi</taxon>
        <taxon>Dikarya</taxon>
        <taxon>Basidiomycota</taxon>
        <taxon>Agaricomycotina</taxon>
        <taxon>Agaricomycetes</taxon>
        <taxon>Agaricomycetidae</taxon>
        <taxon>Agaricales</taxon>
        <taxon>Agaricineae</taxon>
        <taxon>Galeropsidaceae</taxon>
        <taxon>Panaeolus</taxon>
    </lineage>
</organism>
<evidence type="ECO:0000256" key="4">
    <source>
        <dbReference type="SAM" id="MobiDB-lite"/>
    </source>
</evidence>
<dbReference type="FunCoup" id="A0A409YCC7">
    <property type="interactions" value="84"/>
</dbReference>
<dbReference type="PANTHER" id="PTHR12940">
    <property type="entry name" value="ES-2 PROTEIN - RELATED"/>
    <property type="match status" value="1"/>
</dbReference>
<dbReference type="AlphaFoldDB" id="A0A409YCC7"/>
<keyword evidence="6" id="KW-1185">Reference proteome</keyword>
<dbReference type="InParanoid" id="A0A409YCC7"/>
<evidence type="ECO:0000313" key="6">
    <source>
        <dbReference type="Proteomes" id="UP000284842"/>
    </source>
</evidence>
<dbReference type="Proteomes" id="UP000284842">
    <property type="component" value="Unassembled WGS sequence"/>
</dbReference>
<dbReference type="InterPro" id="IPR019148">
    <property type="entry name" value="Nuclear_protein_DGCR14_ESS-2"/>
</dbReference>
<evidence type="ECO:0000256" key="1">
    <source>
        <dbReference type="ARBA" id="ARBA00004123"/>
    </source>
</evidence>
<reference evidence="5 6" key="1">
    <citation type="journal article" date="2018" name="Evol. Lett.">
        <title>Horizontal gene cluster transfer increased hallucinogenic mushroom diversity.</title>
        <authorList>
            <person name="Reynolds H.T."/>
            <person name="Vijayakumar V."/>
            <person name="Gluck-Thaler E."/>
            <person name="Korotkin H.B."/>
            <person name="Matheny P.B."/>
            <person name="Slot J.C."/>
        </authorList>
    </citation>
    <scope>NUCLEOTIDE SEQUENCE [LARGE SCALE GENOMIC DNA]</scope>
    <source>
        <strain evidence="5 6">2629</strain>
    </source>
</reference>
<dbReference type="PANTHER" id="PTHR12940:SF0">
    <property type="entry name" value="SPLICING FACTOR ESS-2 HOMOLOG"/>
    <property type="match status" value="1"/>
</dbReference>